<organism evidence="3 4">
    <name type="scientific">Teratosphaeria nubilosa</name>
    <dbReference type="NCBI Taxonomy" id="161662"/>
    <lineage>
        <taxon>Eukaryota</taxon>
        <taxon>Fungi</taxon>
        <taxon>Dikarya</taxon>
        <taxon>Ascomycota</taxon>
        <taxon>Pezizomycotina</taxon>
        <taxon>Dothideomycetes</taxon>
        <taxon>Dothideomycetidae</taxon>
        <taxon>Mycosphaerellales</taxon>
        <taxon>Teratosphaeriaceae</taxon>
        <taxon>Teratosphaeria</taxon>
    </lineage>
</organism>
<dbReference type="InterPro" id="IPR057229">
    <property type="entry name" value="DUF7907"/>
</dbReference>
<evidence type="ECO:0000313" key="4">
    <source>
        <dbReference type="Proteomes" id="UP000799436"/>
    </source>
</evidence>
<feature type="chain" id="PRO_5026218957" description="DUF7907 domain-containing protein" evidence="1">
    <location>
        <begin position="20"/>
        <end position="201"/>
    </location>
</feature>
<feature type="domain" description="DUF7907" evidence="2">
    <location>
        <begin position="27"/>
        <end position="199"/>
    </location>
</feature>
<accession>A0A6G1LAR8</accession>
<evidence type="ECO:0000313" key="3">
    <source>
        <dbReference type="EMBL" id="KAF2769936.1"/>
    </source>
</evidence>
<feature type="signal peptide" evidence="1">
    <location>
        <begin position="1"/>
        <end position="19"/>
    </location>
</feature>
<sequence>MFSTIAAAAVFGFAATAVAQNPYTNQSEPFDLVIKSSNSSLNGSYLFPCHEGAAIESLCVLQGDSPTNTSFYHLNMTSYLEGEETPSYGTEGVIAWGLTFNGPNNTQGVQSEPLILNIDYNTNIAATQFGPYDWEKDNLFIAFDNTSKMTIEGGNNWYICLLNYAGYDYETLAYVIGTAGAQPDADEDVACTKVDVYREFV</sequence>
<keyword evidence="4" id="KW-1185">Reference proteome</keyword>
<evidence type="ECO:0000256" key="1">
    <source>
        <dbReference type="SAM" id="SignalP"/>
    </source>
</evidence>
<dbReference type="EMBL" id="ML995829">
    <property type="protein sequence ID" value="KAF2769936.1"/>
    <property type="molecule type" value="Genomic_DNA"/>
</dbReference>
<gene>
    <name evidence="3" type="ORF">EJ03DRAFT_326842</name>
</gene>
<name>A0A6G1LAR8_9PEZI</name>
<dbReference type="Pfam" id="PF25484">
    <property type="entry name" value="DUF7907"/>
    <property type="match status" value="1"/>
</dbReference>
<reference evidence="3" key="1">
    <citation type="journal article" date="2020" name="Stud. Mycol.">
        <title>101 Dothideomycetes genomes: a test case for predicting lifestyles and emergence of pathogens.</title>
        <authorList>
            <person name="Haridas S."/>
            <person name="Albert R."/>
            <person name="Binder M."/>
            <person name="Bloem J."/>
            <person name="Labutti K."/>
            <person name="Salamov A."/>
            <person name="Andreopoulos B."/>
            <person name="Baker S."/>
            <person name="Barry K."/>
            <person name="Bills G."/>
            <person name="Bluhm B."/>
            <person name="Cannon C."/>
            <person name="Castanera R."/>
            <person name="Culley D."/>
            <person name="Daum C."/>
            <person name="Ezra D."/>
            <person name="Gonzalez J."/>
            <person name="Henrissat B."/>
            <person name="Kuo A."/>
            <person name="Liang C."/>
            <person name="Lipzen A."/>
            <person name="Lutzoni F."/>
            <person name="Magnuson J."/>
            <person name="Mondo S."/>
            <person name="Nolan M."/>
            <person name="Ohm R."/>
            <person name="Pangilinan J."/>
            <person name="Park H.-J."/>
            <person name="Ramirez L."/>
            <person name="Alfaro M."/>
            <person name="Sun H."/>
            <person name="Tritt A."/>
            <person name="Yoshinaga Y."/>
            <person name="Zwiers L.-H."/>
            <person name="Turgeon B."/>
            <person name="Goodwin S."/>
            <person name="Spatafora J."/>
            <person name="Crous P."/>
            <person name="Grigoriev I."/>
        </authorList>
    </citation>
    <scope>NUCLEOTIDE SEQUENCE</scope>
    <source>
        <strain evidence="3">CBS 116005</strain>
    </source>
</reference>
<protein>
    <recommendedName>
        <fullName evidence="2">DUF7907 domain-containing protein</fullName>
    </recommendedName>
</protein>
<dbReference type="AlphaFoldDB" id="A0A6G1LAR8"/>
<evidence type="ECO:0000259" key="2">
    <source>
        <dbReference type="Pfam" id="PF25484"/>
    </source>
</evidence>
<dbReference type="OrthoDB" id="3515453at2759"/>
<dbReference type="Proteomes" id="UP000799436">
    <property type="component" value="Unassembled WGS sequence"/>
</dbReference>
<keyword evidence="1" id="KW-0732">Signal</keyword>
<proteinExistence type="predicted"/>